<dbReference type="AlphaFoldDB" id="A0A9P0IPW6"/>
<dbReference type="EMBL" id="OU895877">
    <property type="protein sequence ID" value="CAH1713591.1"/>
    <property type="molecule type" value="Genomic_DNA"/>
</dbReference>
<sequence>MFWDTTYTNSANIDALLSKDDCSLKELLDEVELLQECKSQNQKIVKFLNRPEVVDELVTLITIVPPSNLDEKQRFLHPNLACEILTCDIPSLKQRIAEDHNLLNKLYGFFEQKTQLNPLLASFICKTFGMFIVKKMDQDWFLYQTICLYVLEFIKTKDNFLDVMVHHFSTPVVMDLLLTMLNDIEDPRMKSSFLEWINERGLIEKMIDVLHMPNENEKHVIVAQFLTELIKTGRCNRQNDTEDRKSLPNPLLHRLENSQTTTRLIDAILSATSTESGILSGLQVLLCLLENSIIQEPVSQTALQQIIDAEKEHHDEVVNSLMSIIQPRIHQLFELLLNPPLKTPLEGVEKPMASTLGNVRLQLCNLFTVLLETENSLIIEEICKTNFFTELLNLFKQYCWNNFLHNYVRRCFVYGVQAFDTIPNNTQLVISALQKHIIVDCKLADRLIDCWNENALSQQKGGRRLGYMGHLIEILSAISSTESASDDFRALLESSLTCATLGSGEPISAIDVWTKIMQSNENELQVQKRFLADCDPSERQEYGQSGLTGFPSIPDDTEIDTEDYSYNFIPSMHSAVNGNDFNTDYNDDDDLLESRHKMFEEACNQNTSAMSFHTNFDNWDQHQFFNSALLKSSPFEEQDDNNKDSDLHNDPFTNDPFADTSTSGFDAIIDNFADFDSHFANMAPIGVESMPQMRLGTEESYEAGPNDDKEQQQIEEQQCFVATTQVIEISSLPPPETTTASMPDFLEMPEERHEFQLGPNPVDSDLTSMKSISAAIEELEDEEFYSLRDDSNEMNSFTDDTDRKLVNENTEIPEDDDDDFASADESSSKGNSEEETNSNAGDHFVDCALPSSMDEEEHSKTNGIEKVKESEIFCESDDEKTLTSDEFIDSPDIIKKLAQSPEEAITNLSPTTVVPLENGSA</sequence>
<evidence type="ECO:0000256" key="1">
    <source>
        <dbReference type="ARBA" id="ARBA00006180"/>
    </source>
</evidence>
<evidence type="ECO:0000313" key="5">
    <source>
        <dbReference type="Proteomes" id="UP001153620"/>
    </source>
</evidence>
<dbReference type="Pfam" id="PF04499">
    <property type="entry name" value="SAPS"/>
    <property type="match status" value="1"/>
</dbReference>
<gene>
    <name evidence="4" type="ORF">CHIRRI_LOCUS3058</name>
</gene>
<dbReference type="PANTHER" id="PTHR12634">
    <property type="entry name" value="SIT4 YEAST -ASSOCIATING PROTEIN-RELATED"/>
    <property type="match status" value="1"/>
</dbReference>
<accession>A0A9P0IPW6</accession>
<feature type="region of interest" description="Disordered" evidence="3">
    <location>
        <begin position="635"/>
        <end position="655"/>
    </location>
</feature>
<evidence type="ECO:0000256" key="2">
    <source>
        <dbReference type="ARBA" id="ARBA00023306"/>
    </source>
</evidence>
<keyword evidence="5" id="KW-1185">Reference proteome</keyword>
<dbReference type="InterPro" id="IPR007587">
    <property type="entry name" value="SAPS"/>
</dbReference>
<dbReference type="GO" id="GO:0005829">
    <property type="term" value="C:cytosol"/>
    <property type="evidence" value="ECO:0007669"/>
    <property type="project" value="TreeGrafter"/>
</dbReference>
<evidence type="ECO:0000256" key="3">
    <source>
        <dbReference type="SAM" id="MobiDB-lite"/>
    </source>
</evidence>
<feature type="compositionally biased region" description="Acidic residues" evidence="3">
    <location>
        <begin position="811"/>
        <end position="822"/>
    </location>
</feature>
<feature type="region of interest" description="Disordered" evidence="3">
    <location>
        <begin position="783"/>
        <end position="885"/>
    </location>
</feature>
<name>A0A9P0IPW6_9DIPT</name>
<protein>
    <submittedName>
        <fullName evidence="4">Uncharacterized protein</fullName>
    </submittedName>
</protein>
<proteinExistence type="inferred from homology"/>
<feature type="compositionally biased region" description="Basic and acidic residues" evidence="3">
    <location>
        <begin position="640"/>
        <end position="649"/>
    </location>
</feature>
<dbReference type="GO" id="GO:0019903">
    <property type="term" value="F:protein phosphatase binding"/>
    <property type="evidence" value="ECO:0007669"/>
    <property type="project" value="InterPro"/>
</dbReference>
<dbReference type="OrthoDB" id="676979at2759"/>
<dbReference type="GO" id="GO:0019888">
    <property type="term" value="F:protein phosphatase regulator activity"/>
    <property type="evidence" value="ECO:0007669"/>
    <property type="project" value="TreeGrafter"/>
</dbReference>
<evidence type="ECO:0000313" key="4">
    <source>
        <dbReference type="EMBL" id="CAH1713591.1"/>
    </source>
</evidence>
<reference evidence="4" key="2">
    <citation type="submission" date="2022-10" db="EMBL/GenBank/DDBJ databases">
        <authorList>
            <consortium name="ENA_rothamsted_submissions"/>
            <consortium name="culmorum"/>
            <person name="King R."/>
        </authorList>
    </citation>
    <scope>NUCLEOTIDE SEQUENCE</scope>
</reference>
<keyword evidence="2" id="KW-0131">Cell cycle</keyword>
<reference evidence="4" key="1">
    <citation type="submission" date="2022-01" db="EMBL/GenBank/DDBJ databases">
        <authorList>
            <person name="King R."/>
        </authorList>
    </citation>
    <scope>NUCLEOTIDE SEQUENCE</scope>
</reference>
<organism evidence="4 5">
    <name type="scientific">Chironomus riparius</name>
    <dbReference type="NCBI Taxonomy" id="315576"/>
    <lineage>
        <taxon>Eukaryota</taxon>
        <taxon>Metazoa</taxon>
        <taxon>Ecdysozoa</taxon>
        <taxon>Arthropoda</taxon>
        <taxon>Hexapoda</taxon>
        <taxon>Insecta</taxon>
        <taxon>Pterygota</taxon>
        <taxon>Neoptera</taxon>
        <taxon>Endopterygota</taxon>
        <taxon>Diptera</taxon>
        <taxon>Nematocera</taxon>
        <taxon>Chironomoidea</taxon>
        <taxon>Chironomidae</taxon>
        <taxon>Chironominae</taxon>
        <taxon>Chironomus</taxon>
    </lineage>
</organism>
<dbReference type="PANTHER" id="PTHR12634:SF8">
    <property type="entry name" value="FIERY MOUNTAIN, ISOFORM D"/>
    <property type="match status" value="1"/>
</dbReference>
<dbReference type="GO" id="GO:0005634">
    <property type="term" value="C:nucleus"/>
    <property type="evidence" value="ECO:0007669"/>
    <property type="project" value="TreeGrafter"/>
</dbReference>
<dbReference type="Proteomes" id="UP001153620">
    <property type="component" value="Chromosome 1"/>
</dbReference>
<feature type="compositionally biased region" description="Basic and acidic residues" evidence="3">
    <location>
        <begin position="857"/>
        <end position="871"/>
    </location>
</feature>
<comment type="similarity">
    <text evidence="1">Belongs to the SAPS family.</text>
</comment>